<dbReference type="AlphaFoldDB" id="A0ABD5QLE5"/>
<feature type="region of interest" description="Disordered" evidence="1">
    <location>
        <begin position="119"/>
        <end position="151"/>
    </location>
</feature>
<comment type="caution">
    <text evidence="2">The sequence shown here is derived from an EMBL/GenBank/DDBJ whole genome shotgun (WGS) entry which is preliminary data.</text>
</comment>
<evidence type="ECO:0000313" key="3">
    <source>
        <dbReference type="Proteomes" id="UP001596145"/>
    </source>
</evidence>
<gene>
    <name evidence="2" type="ORF">ACFPJA_00070</name>
</gene>
<name>A0ABD5QLE5_9EURY</name>
<keyword evidence="3" id="KW-1185">Reference proteome</keyword>
<protein>
    <submittedName>
        <fullName evidence="2">Uncharacterized protein</fullName>
    </submittedName>
</protein>
<dbReference type="InterPro" id="IPR055708">
    <property type="entry name" value="DUF7284"/>
</dbReference>
<dbReference type="Proteomes" id="UP001596145">
    <property type="component" value="Unassembled WGS sequence"/>
</dbReference>
<proteinExistence type="predicted"/>
<dbReference type="RefSeq" id="WP_122104177.1">
    <property type="nucleotide sequence ID" value="NZ_JBHSKV010000001.1"/>
</dbReference>
<reference evidence="2 3" key="1">
    <citation type="journal article" date="2019" name="Int. J. Syst. Evol. Microbiol.">
        <title>The Global Catalogue of Microorganisms (GCM) 10K type strain sequencing project: providing services to taxonomists for standard genome sequencing and annotation.</title>
        <authorList>
            <consortium name="The Broad Institute Genomics Platform"/>
            <consortium name="The Broad Institute Genome Sequencing Center for Infectious Disease"/>
            <person name="Wu L."/>
            <person name="Ma J."/>
        </authorList>
    </citation>
    <scope>NUCLEOTIDE SEQUENCE [LARGE SCALE GENOMIC DNA]</scope>
    <source>
        <strain evidence="2 3">CGMCC 1.16026</strain>
    </source>
</reference>
<evidence type="ECO:0000256" key="1">
    <source>
        <dbReference type="SAM" id="MobiDB-lite"/>
    </source>
</evidence>
<organism evidence="2 3">
    <name type="scientific">Halorubrum glutamatedens</name>
    <dbReference type="NCBI Taxonomy" id="2707018"/>
    <lineage>
        <taxon>Archaea</taxon>
        <taxon>Methanobacteriati</taxon>
        <taxon>Methanobacteriota</taxon>
        <taxon>Stenosarchaea group</taxon>
        <taxon>Halobacteria</taxon>
        <taxon>Halobacteriales</taxon>
        <taxon>Haloferacaceae</taxon>
        <taxon>Halorubrum</taxon>
    </lineage>
</organism>
<evidence type="ECO:0000313" key="2">
    <source>
        <dbReference type="EMBL" id="MFC5133123.1"/>
    </source>
</evidence>
<dbReference type="Pfam" id="PF23955">
    <property type="entry name" value="DUF7284"/>
    <property type="match status" value="1"/>
</dbReference>
<sequence>MTSTVLDVTLLLLCVSASVVVLGGVEGRPGAGTGGSAADVAADRLATETATVTYDVAGGDHDSRTVHATLAELLVMAAEERGIGPGANGPRALDRFRSGVIEAAEHAMGPRTRLDVRYDADERSGTTGERGTSDRPPWTIGAGPEPPADTDVSVAVVTHPASSGTESSEAERFRIVVRTW</sequence>
<accession>A0ABD5QLE5</accession>
<dbReference type="EMBL" id="JBHSKV010000001">
    <property type="protein sequence ID" value="MFC5133123.1"/>
    <property type="molecule type" value="Genomic_DNA"/>
</dbReference>